<organism evidence="15 16">
    <name type="scientific">Meganyctiphanes norvegica</name>
    <name type="common">Northern krill</name>
    <name type="synonym">Thysanopoda norvegica</name>
    <dbReference type="NCBI Taxonomy" id="48144"/>
    <lineage>
        <taxon>Eukaryota</taxon>
        <taxon>Metazoa</taxon>
        <taxon>Ecdysozoa</taxon>
        <taxon>Arthropoda</taxon>
        <taxon>Crustacea</taxon>
        <taxon>Multicrustacea</taxon>
        <taxon>Malacostraca</taxon>
        <taxon>Eumalacostraca</taxon>
        <taxon>Eucarida</taxon>
        <taxon>Euphausiacea</taxon>
        <taxon>Euphausiidae</taxon>
        <taxon>Meganyctiphanes</taxon>
    </lineage>
</organism>
<keyword evidence="3 9" id="KW-0863">Zinc-finger</keyword>
<dbReference type="Gene3D" id="3.30.40.10">
    <property type="entry name" value="Zinc/RING finger domain, C3HC4 (zinc finger)"/>
    <property type="match status" value="2"/>
</dbReference>
<feature type="domain" description="PHD-type" evidence="12">
    <location>
        <begin position="836"/>
        <end position="890"/>
    </location>
</feature>
<comment type="subcellular location">
    <subcellularLocation>
        <location evidence="1">Nucleus</location>
    </subcellularLocation>
</comment>
<feature type="compositionally biased region" description="Basic residues" evidence="11">
    <location>
        <begin position="1233"/>
        <end position="1251"/>
    </location>
</feature>
<dbReference type="PANTHER" id="PTHR12396:SF57">
    <property type="entry name" value="METHYL-CPG-BINDING DOMAIN PROTEIN 1"/>
    <property type="match status" value="1"/>
</dbReference>
<proteinExistence type="predicted"/>
<keyword evidence="5" id="KW-0805">Transcription regulation</keyword>
<feature type="non-terminal residue" evidence="15">
    <location>
        <position position="1"/>
    </location>
</feature>
<dbReference type="PROSITE" id="PS50016">
    <property type="entry name" value="ZF_PHD_2"/>
    <property type="match status" value="2"/>
</dbReference>
<dbReference type="GO" id="GO:0008327">
    <property type="term" value="F:methyl-CpG binding"/>
    <property type="evidence" value="ECO:0007669"/>
    <property type="project" value="TreeGrafter"/>
</dbReference>
<protein>
    <submittedName>
        <fullName evidence="15">Uncharacterized protein</fullName>
    </submittedName>
</protein>
<evidence type="ECO:0000256" key="8">
    <source>
        <dbReference type="ARBA" id="ARBA00023242"/>
    </source>
</evidence>
<keyword evidence="4" id="KW-0862">Zinc</keyword>
<dbReference type="CDD" id="cd15489">
    <property type="entry name" value="PHD_SF"/>
    <property type="match status" value="2"/>
</dbReference>
<dbReference type="InterPro" id="IPR013083">
    <property type="entry name" value="Znf_RING/FYVE/PHD"/>
</dbReference>
<keyword evidence="10" id="KW-0175">Coiled coil</keyword>
<feature type="non-terminal residue" evidence="15">
    <location>
        <position position="1377"/>
    </location>
</feature>
<feature type="coiled-coil region" evidence="10">
    <location>
        <begin position="901"/>
        <end position="928"/>
    </location>
</feature>
<feature type="region of interest" description="Disordered" evidence="11">
    <location>
        <begin position="1215"/>
        <end position="1251"/>
    </location>
</feature>
<dbReference type="InterPro" id="IPR001739">
    <property type="entry name" value="Methyl_CpG_DNA-bd"/>
</dbReference>
<dbReference type="InterPro" id="IPR016177">
    <property type="entry name" value="DNA-bd_dom_sf"/>
</dbReference>
<dbReference type="PROSITE" id="PS01359">
    <property type="entry name" value="ZF_PHD_1"/>
    <property type="match status" value="1"/>
</dbReference>
<keyword evidence="8" id="KW-0539">Nucleus</keyword>
<dbReference type="GO" id="GO:0000122">
    <property type="term" value="P:negative regulation of transcription by RNA polymerase II"/>
    <property type="evidence" value="ECO:0007669"/>
    <property type="project" value="TreeGrafter"/>
</dbReference>
<comment type="caution">
    <text evidence="15">The sequence shown here is derived from an EMBL/GenBank/DDBJ whole genome shotgun (WGS) entry which is preliminary data.</text>
</comment>
<feature type="region of interest" description="Disordered" evidence="11">
    <location>
        <begin position="1348"/>
        <end position="1377"/>
    </location>
</feature>
<dbReference type="SUPFAM" id="SSF47459">
    <property type="entry name" value="HLH, helix-loop-helix DNA-binding domain"/>
    <property type="match status" value="1"/>
</dbReference>
<dbReference type="SUPFAM" id="SSF57903">
    <property type="entry name" value="FYVE/PHD zinc finger"/>
    <property type="match status" value="3"/>
</dbReference>
<dbReference type="Gene3D" id="3.30.890.10">
    <property type="entry name" value="Methyl-cpg-binding Protein 2, Chain A"/>
    <property type="match status" value="1"/>
</dbReference>
<keyword evidence="2" id="KW-0479">Metal-binding</keyword>
<dbReference type="GO" id="GO:0006346">
    <property type="term" value="P:DNA methylation-dependent constitutive heterochromatin formation"/>
    <property type="evidence" value="ECO:0007669"/>
    <property type="project" value="TreeGrafter"/>
</dbReference>
<evidence type="ECO:0000256" key="10">
    <source>
        <dbReference type="SAM" id="Coils"/>
    </source>
</evidence>
<evidence type="ECO:0000259" key="14">
    <source>
        <dbReference type="PROSITE" id="PS50982"/>
    </source>
</evidence>
<dbReference type="InterPro" id="IPR011011">
    <property type="entry name" value="Znf_FYVE_PHD"/>
</dbReference>
<evidence type="ECO:0000256" key="3">
    <source>
        <dbReference type="ARBA" id="ARBA00022771"/>
    </source>
</evidence>
<gene>
    <name evidence="15" type="ORF">MNOR_LOCUS17082</name>
</gene>
<dbReference type="SMART" id="SM00249">
    <property type="entry name" value="PHD"/>
    <property type="match status" value="4"/>
</dbReference>
<dbReference type="Pfam" id="PF01429">
    <property type="entry name" value="MBD"/>
    <property type="match status" value="1"/>
</dbReference>
<keyword evidence="6" id="KW-0238">DNA-binding</keyword>
<name>A0AAV2QUQ0_MEGNR</name>
<dbReference type="CDD" id="cd01396">
    <property type="entry name" value="MeCP2_MBD"/>
    <property type="match status" value="1"/>
</dbReference>
<reference evidence="15 16" key="1">
    <citation type="submission" date="2024-05" db="EMBL/GenBank/DDBJ databases">
        <authorList>
            <person name="Wallberg A."/>
        </authorList>
    </citation>
    <scope>NUCLEOTIDE SEQUENCE [LARGE SCALE GENOMIC DNA]</scope>
</reference>
<evidence type="ECO:0000256" key="7">
    <source>
        <dbReference type="ARBA" id="ARBA00023163"/>
    </source>
</evidence>
<dbReference type="SUPFAM" id="SSF54171">
    <property type="entry name" value="DNA-binding domain"/>
    <property type="match status" value="1"/>
</dbReference>
<dbReference type="InterPro" id="IPR019787">
    <property type="entry name" value="Znf_PHD-finger"/>
</dbReference>
<dbReference type="Gene3D" id="4.10.280.10">
    <property type="entry name" value="Helix-loop-helix DNA-binding domain"/>
    <property type="match status" value="1"/>
</dbReference>
<dbReference type="GO" id="GO:0008270">
    <property type="term" value="F:zinc ion binding"/>
    <property type="evidence" value="ECO:0007669"/>
    <property type="project" value="UniProtKB-KW"/>
</dbReference>
<evidence type="ECO:0000256" key="4">
    <source>
        <dbReference type="ARBA" id="ARBA00022833"/>
    </source>
</evidence>
<dbReference type="PROSITE" id="PS50888">
    <property type="entry name" value="BHLH"/>
    <property type="match status" value="1"/>
</dbReference>
<evidence type="ECO:0000256" key="5">
    <source>
        <dbReference type="ARBA" id="ARBA00023015"/>
    </source>
</evidence>
<dbReference type="PANTHER" id="PTHR12396">
    <property type="entry name" value="METHYL-CPG BINDING PROTEIN, MBD"/>
    <property type="match status" value="1"/>
</dbReference>
<evidence type="ECO:0000259" key="13">
    <source>
        <dbReference type="PROSITE" id="PS50888"/>
    </source>
</evidence>
<evidence type="ECO:0000259" key="12">
    <source>
        <dbReference type="PROSITE" id="PS50016"/>
    </source>
</evidence>
<accession>A0AAV2QUQ0</accession>
<dbReference type="Pfam" id="PF00628">
    <property type="entry name" value="PHD"/>
    <property type="match status" value="1"/>
</dbReference>
<sequence>SFSKNKSQNADKSITISRPYILAESSNPTNINHADHSVGIPTPELSTPYMSSDSEDEIDIVRYNNLANKMSQERVQQAVAQEVGRRAGEHKEQQTSVMLKAPMKLNDLIGSVIEDSLQNSRKAKKQQVLNSLEKLRRRDAHIAFEEVKSRVPILQNQPLSTVPRIVIITKATEFCKFITMQEIYLTRERERLRKYQLELKRKKNTLERKVAITPELSRPTRCPDPYLVHPDDLPGPSINHSLSGAQKKVDRPLESHNHSNCNLVDKSSFALSSTNIASPSTEYVFLKVEPQQDYDSQIEDECLMAYAETDDKVCINCLFEYGDDDMWLKCSFCNFWLHKHCSMSSNENGALICPPCFVRQIHSTEKETSSFKTLLLGNQKSDRIVDISNSNSQVLLNFKKKFNIKNKKDTEINLQVCNYCILLVQSNCDYHQRNSWKCPKCHSKQSCTTKCGICKHFIHKSCAKLFTEGSVKITKWHCPSCNNFNTITYNPIYFQDLIYLIDGVSYECETQICLTKEEEELVLHRLGYSKKNCINISKSQMLILCFVKSKEESKNQEQLNLNSDWKMRFIERHPILKEIVSVKIIDYGVGCVAPKRSLKKQKPCSNILETVEIKKEVTDSENALPNIPFKSSALAHLTGSDVGIEMTIKREIIEMEPSDEQQNSFTIPNELRDLIPVELLSSELQDKDKLKKETVSNTENIVKQKNQNYRSYCSFRCRYGCKGSLIKLEHKFKAEYNSRKLLIKLEKLPLELCETVEDRKKLVSQYLKKEDEDMQNQDDDSTIVCIGCETNNGSMSSWLGCDACGSWWHIKCAGLPITLTKKQIQEMEWYCPTCKTEACEGCSHHERSIYLICCDDCKAWWHKKCAGIVGDTRDEKNQKIPWKCLACAASVLSSEKEDNYETDLQDQITDLQDQNTDYEKQLDNSDNYVSINKNKNYKKNNCVECKSVSNGCEEYKDFYKIFKKLQAEQLKRKQNKDYHKILKKLQVEKFKRKQRFTPIKKAKGDESYTKPSRKNDIDININKCVDDKKNCDNENKKKSHENEKEDINNLDLITEELNEDSNISECQQVNENNILVDDSYDDLSDDELPDLGDISNDHTSIISDREKDILDISVKQSLVKSDISTGLSKVSKVGYVKNSPTSLTGTKVQSAIYSPDQHSKDMKEASFTQEEEILTKRKNKKAVPSFDNEQLLQLREETLKDSLNSQEKMHMNISNTRATANPLAIGTNQNKVKSQKKKSKKKQPRLTVKKKKCPSVPVLNCNKDVEVPNGWDRTVKMRAGGASANKFDVYYHSPEGKKLRSRNEVQRYIEEKEIELDISKLNFSHCSSESDVSEIYINKPHEINIVNNSKHNAKDVNNSDGKQQVDTNSEVFSYNDE</sequence>
<evidence type="ECO:0000256" key="9">
    <source>
        <dbReference type="PROSITE-ProRule" id="PRU00146"/>
    </source>
</evidence>
<evidence type="ECO:0000256" key="1">
    <source>
        <dbReference type="ARBA" id="ARBA00004123"/>
    </source>
</evidence>
<keyword evidence="7" id="KW-0804">Transcription</keyword>
<dbReference type="EMBL" id="CAXKWB010011528">
    <property type="protein sequence ID" value="CAL4101732.1"/>
    <property type="molecule type" value="Genomic_DNA"/>
</dbReference>
<dbReference type="InterPro" id="IPR011598">
    <property type="entry name" value="bHLH_dom"/>
</dbReference>
<dbReference type="Proteomes" id="UP001497623">
    <property type="component" value="Unassembled WGS sequence"/>
</dbReference>
<dbReference type="SMART" id="SM00391">
    <property type="entry name" value="MBD"/>
    <property type="match status" value="1"/>
</dbReference>
<dbReference type="InterPro" id="IPR036638">
    <property type="entry name" value="HLH_DNA-bd_sf"/>
</dbReference>
<dbReference type="CDD" id="cd15517">
    <property type="entry name" value="PHD_TCF19_like"/>
    <property type="match status" value="1"/>
</dbReference>
<dbReference type="PROSITE" id="PS50982">
    <property type="entry name" value="MBD"/>
    <property type="match status" value="1"/>
</dbReference>
<evidence type="ECO:0000256" key="6">
    <source>
        <dbReference type="ARBA" id="ARBA00023125"/>
    </source>
</evidence>
<feature type="domain" description="PHD-type" evidence="12">
    <location>
        <begin position="782"/>
        <end position="837"/>
    </location>
</feature>
<evidence type="ECO:0000313" key="15">
    <source>
        <dbReference type="EMBL" id="CAL4101732.1"/>
    </source>
</evidence>
<dbReference type="InterPro" id="IPR001965">
    <property type="entry name" value="Znf_PHD"/>
</dbReference>
<feature type="domain" description="MBD" evidence="14">
    <location>
        <begin position="1257"/>
        <end position="1330"/>
    </location>
</feature>
<evidence type="ECO:0000256" key="11">
    <source>
        <dbReference type="SAM" id="MobiDB-lite"/>
    </source>
</evidence>
<dbReference type="GO" id="GO:0046983">
    <property type="term" value="F:protein dimerization activity"/>
    <property type="evidence" value="ECO:0007669"/>
    <property type="project" value="InterPro"/>
</dbReference>
<evidence type="ECO:0000256" key="2">
    <source>
        <dbReference type="ARBA" id="ARBA00022723"/>
    </source>
</evidence>
<feature type="domain" description="BHLH" evidence="13">
    <location>
        <begin position="124"/>
        <end position="178"/>
    </location>
</feature>
<dbReference type="InterPro" id="IPR019786">
    <property type="entry name" value="Zinc_finger_PHD-type_CS"/>
</dbReference>
<evidence type="ECO:0000313" key="16">
    <source>
        <dbReference type="Proteomes" id="UP001497623"/>
    </source>
</evidence>
<dbReference type="GO" id="GO:0005654">
    <property type="term" value="C:nucleoplasm"/>
    <property type="evidence" value="ECO:0007669"/>
    <property type="project" value="UniProtKB-ARBA"/>
</dbReference>
<keyword evidence="16" id="KW-1185">Reference proteome</keyword>